<evidence type="ECO:0000256" key="4">
    <source>
        <dbReference type="ARBA" id="ARBA00022691"/>
    </source>
</evidence>
<evidence type="ECO:0000256" key="1">
    <source>
        <dbReference type="ARBA" id="ARBA00004123"/>
    </source>
</evidence>
<comment type="similarity">
    <text evidence="8">Belongs to the methyltransferase superfamily. LaeA methyltransferase family.</text>
</comment>
<evidence type="ECO:0000313" key="11">
    <source>
        <dbReference type="Proteomes" id="UP001274830"/>
    </source>
</evidence>
<keyword evidence="4" id="KW-0949">S-adenosyl-L-methionine</keyword>
<organism evidence="10 11">
    <name type="scientific">Recurvomyces mirabilis</name>
    <dbReference type="NCBI Taxonomy" id="574656"/>
    <lineage>
        <taxon>Eukaryota</taxon>
        <taxon>Fungi</taxon>
        <taxon>Dikarya</taxon>
        <taxon>Ascomycota</taxon>
        <taxon>Pezizomycotina</taxon>
        <taxon>Dothideomycetes</taxon>
        <taxon>Dothideomycetidae</taxon>
        <taxon>Mycosphaerellales</taxon>
        <taxon>Teratosphaeriaceae</taxon>
        <taxon>Recurvomyces</taxon>
    </lineage>
</organism>
<dbReference type="Gene3D" id="3.40.50.150">
    <property type="entry name" value="Vaccinia Virus protein VP39"/>
    <property type="match status" value="1"/>
</dbReference>
<dbReference type="Pfam" id="PF13489">
    <property type="entry name" value="Methyltransf_23"/>
    <property type="match status" value="1"/>
</dbReference>
<evidence type="ECO:0008006" key="12">
    <source>
        <dbReference type="Google" id="ProtNLM"/>
    </source>
</evidence>
<evidence type="ECO:0000313" key="10">
    <source>
        <dbReference type="EMBL" id="KAK3670144.1"/>
    </source>
</evidence>
<evidence type="ECO:0000256" key="8">
    <source>
        <dbReference type="ARBA" id="ARBA00038158"/>
    </source>
</evidence>
<accession>A0AAE0TNN8</accession>
<keyword evidence="3" id="KW-0808">Transferase</keyword>
<dbReference type="GO" id="GO:0032259">
    <property type="term" value="P:methylation"/>
    <property type="evidence" value="ECO:0007669"/>
    <property type="project" value="UniProtKB-KW"/>
</dbReference>
<proteinExistence type="inferred from homology"/>
<dbReference type="SUPFAM" id="SSF53335">
    <property type="entry name" value="S-adenosyl-L-methionine-dependent methyltransferases"/>
    <property type="match status" value="1"/>
</dbReference>
<evidence type="ECO:0000256" key="6">
    <source>
        <dbReference type="ARBA" id="ARBA00023163"/>
    </source>
</evidence>
<keyword evidence="11" id="KW-1185">Reference proteome</keyword>
<dbReference type="PANTHER" id="PTHR43591:SF30">
    <property type="entry name" value="PROTEIN-METHIONINE METHYLTRANSFERASE LAEA"/>
    <property type="match status" value="1"/>
</dbReference>
<comment type="subcellular location">
    <subcellularLocation>
        <location evidence="1">Nucleus</location>
    </subcellularLocation>
</comment>
<dbReference type="PANTHER" id="PTHR43591">
    <property type="entry name" value="METHYLTRANSFERASE"/>
    <property type="match status" value="1"/>
</dbReference>
<name>A0AAE0TNN8_9PEZI</name>
<dbReference type="AlphaFoldDB" id="A0AAE0TNN8"/>
<keyword evidence="6" id="KW-0804">Transcription</keyword>
<evidence type="ECO:0000256" key="2">
    <source>
        <dbReference type="ARBA" id="ARBA00022603"/>
    </source>
</evidence>
<dbReference type="EMBL" id="JAUTXT010000062">
    <property type="protein sequence ID" value="KAK3670144.1"/>
    <property type="molecule type" value="Genomic_DNA"/>
</dbReference>
<dbReference type="GO" id="GO:0005634">
    <property type="term" value="C:nucleus"/>
    <property type="evidence" value="ECO:0007669"/>
    <property type="project" value="UniProtKB-SubCell"/>
</dbReference>
<evidence type="ECO:0000256" key="3">
    <source>
        <dbReference type="ARBA" id="ARBA00022679"/>
    </source>
</evidence>
<dbReference type="CDD" id="cd02440">
    <property type="entry name" value="AdoMet_MTases"/>
    <property type="match status" value="1"/>
</dbReference>
<evidence type="ECO:0000256" key="9">
    <source>
        <dbReference type="ARBA" id="ARBA00047870"/>
    </source>
</evidence>
<dbReference type="InterPro" id="IPR029063">
    <property type="entry name" value="SAM-dependent_MTases_sf"/>
</dbReference>
<keyword evidence="2" id="KW-0489">Methyltransferase</keyword>
<comment type="caution">
    <text evidence="10">The sequence shown here is derived from an EMBL/GenBank/DDBJ whole genome shotgun (WGS) entry which is preliminary data.</text>
</comment>
<keyword evidence="7" id="KW-0539">Nucleus</keyword>
<comment type="catalytic activity">
    <reaction evidence="9">
        <text>L-methionyl-[protein] + S-adenosyl-L-methionine = S-methyl-L-methionyl-[protein] + S-adenosyl-L-homocysteine</text>
        <dbReference type="Rhea" id="RHEA:60560"/>
        <dbReference type="Rhea" id="RHEA-COMP:12313"/>
        <dbReference type="Rhea" id="RHEA-COMP:15592"/>
        <dbReference type="ChEBI" id="CHEBI:16044"/>
        <dbReference type="ChEBI" id="CHEBI:57856"/>
        <dbReference type="ChEBI" id="CHEBI:59789"/>
        <dbReference type="ChEBI" id="CHEBI:142742"/>
    </reaction>
    <physiologicalReaction direction="left-to-right" evidence="9">
        <dbReference type="Rhea" id="RHEA:60561"/>
    </physiologicalReaction>
</comment>
<dbReference type="Proteomes" id="UP001274830">
    <property type="component" value="Unassembled WGS sequence"/>
</dbReference>
<reference evidence="10" key="1">
    <citation type="submission" date="2023-07" db="EMBL/GenBank/DDBJ databases">
        <title>Black Yeasts Isolated from many extreme environments.</title>
        <authorList>
            <person name="Coleine C."/>
            <person name="Stajich J.E."/>
            <person name="Selbmann L."/>
        </authorList>
    </citation>
    <scope>NUCLEOTIDE SEQUENCE</scope>
    <source>
        <strain evidence="10">CCFEE 5485</strain>
    </source>
</reference>
<protein>
    <recommendedName>
        <fullName evidence="12">S-adenosyl-L-methionine-dependent methyltransferase</fullName>
    </recommendedName>
</protein>
<sequence>MQRRLHRGEIVSRGPPKILDVGHGTGFWLADMKNLYPNSELTGFDLASVVPNQPTLRRGIRHLMVDFEQPHWPVNEGSMDLIHMSNLCGSVSDWASLCATAYRYLTPGTGKLELVEFDWEPLCDDNTLPLSAPLHLWWQTMKQASAYNGRPIEYPHHLTRHLEQMGYEIEHNENIRIQSYEDYRDGDGLASRIARRYMLAMGRSPDEAGRPFRSFSGMSMELFTSVAQWTPEQVEQLQEDLYTPIQMSSVHLYHRL</sequence>
<dbReference type="GO" id="GO:0008168">
    <property type="term" value="F:methyltransferase activity"/>
    <property type="evidence" value="ECO:0007669"/>
    <property type="project" value="UniProtKB-KW"/>
</dbReference>
<evidence type="ECO:0000256" key="5">
    <source>
        <dbReference type="ARBA" id="ARBA00023015"/>
    </source>
</evidence>
<evidence type="ECO:0000256" key="7">
    <source>
        <dbReference type="ARBA" id="ARBA00023242"/>
    </source>
</evidence>
<gene>
    <name evidence="10" type="ORF">LTR78_009991</name>
</gene>
<keyword evidence="5" id="KW-0805">Transcription regulation</keyword>